<reference evidence="1 2" key="1">
    <citation type="journal article" date="2018" name="Mol. Genet. Genomics">
        <title>The red deer Cervus elaphus genome CerEla1.0: sequencing, annotating, genes, and chromosomes.</title>
        <authorList>
            <person name="Bana N.A."/>
            <person name="Nyiri A."/>
            <person name="Nagy J."/>
            <person name="Frank K."/>
            <person name="Nagy T."/>
            <person name="Steger V."/>
            <person name="Schiller M."/>
            <person name="Lakatos P."/>
            <person name="Sugar L."/>
            <person name="Horn P."/>
            <person name="Barta E."/>
            <person name="Orosz L."/>
        </authorList>
    </citation>
    <scope>NUCLEOTIDE SEQUENCE [LARGE SCALE GENOMIC DNA]</scope>
    <source>
        <strain evidence="1">Hungarian</strain>
    </source>
</reference>
<dbReference type="Proteomes" id="UP000242450">
    <property type="component" value="Chromosome 4"/>
</dbReference>
<accession>A0A212DBV4</accession>
<dbReference type="EMBL" id="MKHE01000004">
    <property type="protein sequence ID" value="OWK15692.1"/>
    <property type="molecule type" value="Genomic_DNA"/>
</dbReference>
<evidence type="ECO:0000313" key="1">
    <source>
        <dbReference type="EMBL" id="OWK15692.1"/>
    </source>
</evidence>
<feature type="non-terminal residue" evidence="1">
    <location>
        <position position="148"/>
    </location>
</feature>
<comment type="caution">
    <text evidence="1">The sequence shown here is derived from an EMBL/GenBank/DDBJ whole genome shotgun (WGS) entry which is preliminary data.</text>
</comment>
<gene>
    <name evidence="1" type="ORF">Celaphus_00004379</name>
</gene>
<feature type="non-terminal residue" evidence="1">
    <location>
        <position position="1"/>
    </location>
</feature>
<sequence>WNGLGVEEVGSRLTIALGEFEKDRVVATAAKLLRLVHQRLLHGLVPAEDHHPSGSQVHCVNCAEFLAQLQPSPLTLVRDVSISWERSCSKFPRNGRALGPGGSRPLPFEPVGSGPLEGTETLLTGLRCLESLRRQSLQLETWVEFIWH</sequence>
<proteinExistence type="predicted"/>
<keyword evidence="2" id="KW-1185">Reference proteome</keyword>
<organism evidence="1 2">
    <name type="scientific">Cervus elaphus hippelaphus</name>
    <name type="common">European red deer</name>
    <dbReference type="NCBI Taxonomy" id="46360"/>
    <lineage>
        <taxon>Eukaryota</taxon>
        <taxon>Metazoa</taxon>
        <taxon>Chordata</taxon>
        <taxon>Craniata</taxon>
        <taxon>Vertebrata</taxon>
        <taxon>Euteleostomi</taxon>
        <taxon>Mammalia</taxon>
        <taxon>Eutheria</taxon>
        <taxon>Laurasiatheria</taxon>
        <taxon>Artiodactyla</taxon>
        <taxon>Ruminantia</taxon>
        <taxon>Pecora</taxon>
        <taxon>Cervidae</taxon>
        <taxon>Cervinae</taxon>
        <taxon>Cervus</taxon>
    </lineage>
</organism>
<dbReference type="AlphaFoldDB" id="A0A212DBV4"/>
<protein>
    <submittedName>
        <fullName evidence="1">Uncharacterized protein</fullName>
    </submittedName>
</protein>
<name>A0A212DBV4_CEREH</name>
<evidence type="ECO:0000313" key="2">
    <source>
        <dbReference type="Proteomes" id="UP000242450"/>
    </source>
</evidence>